<dbReference type="AlphaFoldDB" id="A0A4P6YVL4"/>
<gene>
    <name evidence="1" type="ORF">EQG49_10490</name>
</gene>
<sequence>MFITMGILDVIGFGLFIAATNDRNNDQIKRRKPHTASEIASRLQHYQNDNCVMASRQVWKIAMMPKEPLTPNMSLEMMADWLSEHGMTITDPHPKSWWTSLVMHLNNGQVEEPHRLLNILEYMHETATPD</sequence>
<protein>
    <submittedName>
        <fullName evidence="1">Uncharacterized protein</fullName>
    </submittedName>
</protein>
<accession>A0A4P6YVL4</accession>
<dbReference type="Proteomes" id="UP000292886">
    <property type="component" value="Chromosome"/>
</dbReference>
<reference evidence="2" key="1">
    <citation type="submission" date="2019-03" db="EMBL/GenBank/DDBJ databases">
        <title>Weissella sp. 26KH-42 Genome sequencing.</title>
        <authorList>
            <person name="Heo J."/>
            <person name="Kim S.-J."/>
            <person name="Kim J.-S."/>
            <person name="Hong S.-B."/>
            <person name="Kwon S.-W."/>
        </authorList>
    </citation>
    <scope>NUCLEOTIDE SEQUENCE [LARGE SCALE GENOMIC DNA]</scope>
    <source>
        <strain evidence="2">26KH-42</strain>
    </source>
</reference>
<dbReference type="EMBL" id="CP037940">
    <property type="protein sequence ID" value="QBO36840.1"/>
    <property type="molecule type" value="Genomic_DNA"/>
</dbReference>
<organism evidence="1 2">
    <name type="scientific">Periweissella cryptocerci</name>
    <dbReference type="NCBI Taxonomy" id="2506420"/>
    <lineage>
        <taxon>Bacteria</taxon>
        <taxon>Bacillati</taxon>
        <taxon>Bacillota</taxon>
        <taxon>Bacilli</taxon>
        <taxon>Lactobacillales</taxon>
        <taxon>Lactobacillaceae</taxon>
        <taxon>Periweissella</taxon>
    </lineage>
</organism>
<proteinExistence type="predicted"/>
<name>A0A4P6YVL4_9LACO</name>
<dbReference type="KEGG" id="wei:EQG49_10490"/>
<keyword evidence="2" id="KW-1185">Reference proteome</keyword>
<evidence type="ECO:0000313" key="1">
    <source>
        <dbReference type="EMBL" id="QBO36840.1"/>
    </source>
</evidence>
<dbReference type="RefSeq" id="WP_133363917.1">
    <property type="nucleotide sequence ID" value="NZ_CP037940.1"/>
</dbReference>
<evidence type="ECO:0000313" key="2">
    <source>
        <dbReference type="Proteomes" id="UP000292886"/>
    </source>
</evidence>